<evidence type="ECO:0000256" key="1">
    <source>
        <dbReference type="SAM" id="MobiDB-lite"/>
    </source>
</evidence>
<dbReference type="EMBL" id="QXFW01000105">
    <property type="protein sequence ID" value="KAE9025018.1"/>
    <property type="molecule type" value="Genomic_DNA"/>
</dbReference>
<sequence>MTRGDQGEQEDRMSEGFHSTGSGGGEPQNNPAAEAAGPPPASEGTAHQGAPSAIASNPTRPDLPVPDMSTPEGLAAARSVLQRAMEIASRQTLQSPEPSWADERPQSAQAAAGGTSVPAPYESTPGDDSQVLRISSPQTTGVHFQPTGAEASNFGPTWGGLYSSPPSQSAAPLQPTMPTWSNSPVYGGAATPQTPGPTPRMRTAIAAYGGYALQDAATPKDTQNAPPPTSSMPSSRSVPPSRSVPTPATGTATSTYRRVTLAPSDCEGNDEWSGERTAENDEDLEASRPQEDGRRERYDEEECTTLEGVGEELPEAEGNARLEEESVLSEDSRDYHEGDECSPGDKNEDEDDELASSETLAALGTDEDTTIEDRPEETTTTTTESATAGGRETTTCSSINVCNGENCHSLENHPRKIEPVTYGMTTERGPLPVENGEEVPPPGEGPAEGSLPTQPYSDEPSGENDTDPEGAPSAAHESALPEHHRLFSEDELDALEENASPRAKPELEEDFRKEAPSPGAVAAAGPPETGEVEYEERVASVRPAKVPNATLVSEAEVASNICVTFSRTTSPEDAASGGRPDYLSGYGAWCVQ</sequence>
<feature type="compositionally biased region" description="Low complexity" evidence="1">
    <location>
        <begin position="163"/>
        <end position="174"/>
    </location>
</feature>
<evidence type="ECO:0000313" key="2">
    <source>
        <dbReference type="EMBL" id="KAE9025018.1"/>
    </source>
</evidence>
<feature type="compositionally biased region" description="Low complexity" evidence="1">
    <location>
        <begin position="27"/>
        <end position="36"/>
    </location>
</feature>
<feature type="compositionally biased region" description="Low complexity" evidence="1">
    <location>
        <begin position="378"/>
        <end position="395"/>
    </location>
</feature>
<comment type="caution">
    <text evidence="2">The sequence shown here is derived from an EMBL/GenBank/DDBJ whole genome shotgun (WGS) entry which is preliminary data.</text>
</comment>
<feature type="compositionally biased region" description="Polar residues" evidence="1">
    <location>
        <begin position="248"/>
        <end position="257"/>
    </location>
</feature>
<organism evidence="2 3">
    <name type="scientific">Phytophthora fragariae</name>
    <dbReference type="NCBI Taxonomy" id="53985"/>
    <lineage>
        <taxon>Eukaryota</taxon>
        <taxon>Sar</taxon>
        <taxon>Stramenopiles</taxon>
        <taxon>Oomycota</taxon>
        <taxon>Peronosporomycetes</taxon>
        <taxon>Peronosporales</taxon>
        <taxon>Peronosporaceae</taxon>
        <taxon>Phytophthora</taxon>
    </lineage>
</organism>
<name>A0A6A3M3E1_9STRA</name>
<reference evidence="2 3" key="1">
    <citation type="submission" date="2018-09" db="EMBL/GenBank/DDBJ databases">
        <title>Genomic investigation of the strawberry pathogen Phytophthora fragariae indicates pathogenicity is determined by transcriptional variation in three key races.</title>
        <authorList>
            <person name="Adams T.M."/>
            <person name="Armitage A.D."/>
            <person name="Sobczyk M.K."/>
            <person name="Bates H.J."/>
            <person name="Dunwell J.M."/>
            <person name="Nellist C.F."/>
            <person name="Harrison R.J."/>
        </authorList>
    </citation>
    <scope>NUCLEOTIDE SEQUENCE [LARGE SCALE GENOMIC DNA]</scope>
    <source>
        <strain evidence="2 3">SCRP245</strain>
    </source>
</reference>
<feature type="compositionally biased region" description="Basic and acidic residues" evidence="1">
    <location>
        <begin position="318"/>
        <end position="346"/>
    </location>
</feature>
<feature type="region of interest" description="Disordered" evidence="1">
    <location>
        <begin position="1"/>
        <end position="532"/>
    </location>
</feature>
<feature type="compositionally biased region" description="Basic and acidic residues" evidence="1">
    <location>
        <begin position="479"/>
        <end position="488"/>
    </location>
</feature>
<gene>
    <name evidence="2" type="ORF">PF011_g3240</name>
</gene>
<protein>
    <submittedName>
        <fullName evidence="2">Uncharacterized protein</fullName>
    </submittedName>
</protein>
<feature type="compositionally biased region" description="Basic and acidic residues" evidence="1">
    <location>
        <begin position="273"/>
        <end position="298"/>
    </location>
</feature>
<feature type="compositionally biased region" description="Low complexity" evidence="1">
    <location>
        <begin position="516"/>
        <end position="529"/>
    </location>
</feature>
<proteinExistence type="predicted"/>
<dbReference type="AlphaFoldDB" id="A0A6A3M3E1"/>
<feature type="compositionally biased region" description="Acidic residues" evidence="1">
    <location>
        <begin position="299"/>
        <end position="315"/>
    </location>
</feature>
<feature type="compositionally biased region" description="Polar residues" evidence="1">
    <location>
        <begin position="132"/>
        <end position="142"/>
    </location>
</feature>
<feature type="compositionally biased region" description="Basic and acidic residues" evidence="1">
    <location>
        <begin position="1"/>
        <end position="15"/>
    </location>
</feature>
<feature type="compositionally biased region" description="Basic and acidic residues" evidence="1">
    <location>
        <begin position="503"/>
        <end position="515"/>
    </location>
</feature>
<feature type="compositionally biased region" description="Low complexity" evidence="1">
    <location>
        <begin position="231"/>
        <end position="247"/>
    </location>
</feature>
<feature type="compositionally biased region" description="Basic and acidic residues" evidence="1">
    <location>
        <begin position="408"/>
        <end position="418"/>
    </location>
</feature>
<evidence type="ECO:0000313" key="3">
    <source>
        <dbReference type="Proteomes" id="UP000460718"/>
    </source>
</evidence>
<dbReference type="Proteomes" id="UP000460718">
    <property type="component" value="Unassembled WGS sequence"/>
</dbReference>
<accession>A0A6A3M3E1</accession>